<evidence type="ECO:0008006" key="2">
    <source>
        <dbReference type="Google" id="ProtNLM"/>
    </source>
</evidence>
<reference evidence="1" key="1">
    <citation type="journal article" date="2020" name="mSystems">
        <title>Genome- and Community-Level Interaction Insights into Carbon Utilization and Element Cycling Functions of Hydrothermarchaeota in Hydrothermal Sediment.</title>
        <authorList>
            <person name="Zhou Z."/>
            <person name="Liu Y."/>
            <person name="Xu W."/>
            <person name="Pan J."/>
            <person name="Luo Z.H."/>
            <person name="Li M."/>
        </authorList>
    </citation>
    <scope>NUCLEOTIDE SEQUENCE [LARGE SCALE GENOMIC DNA]</scope>
    <source>
        <strain evidence="1">HyVt-115</strain>
    </source>
</reference>
<dbReference type="AlphaFoldDB" id="A0A7C0Y5S8"/>
<gene>
    <name evidence="1" type="ORF">ENF32_00705</name>
</gene>
<name>A0A7C0Y5S8_9BACT</name>
<comment type="caution">
    <text evidence="1">The sequence shown here is derived from an EMBL/GenBank/DDBJ whole genome shotgun (WGS) entry which is preliminary data.</text>
</comment>
<sequence length="326" mass="36665">MARLLIYLSARPITGSLFRFRALYEAIQRWAGDWEVAVRTPLKCPWESCPGLFWEKTPLPEPSPLLDEERLGEWIREWVRGWSLWVEGEKEIVEEYRPRVILSDMAPQPLLLARETGVPGWFLGHFNWFSYLSQFMEVSGLLDEVASVYEAAQVAFVPPLSWGQGIFPLVQEVPLVGGGVQEGRVREVRRKILPKGVPVFVDQGVDEGRVRKVVREMWGNVVQLGALEDLPAVQVAYVEANYTPLVTAFRGEVPCVIFHRGLEPGVSMALEMEGLGVALAREEPGETPSAREMALLINGAFEAYKALPSLYRLEGSQFLVETLTQV</sequence>
<proteinExistence type="predicted"/>
<protein>
    <recommendedName>
        <fullName evidence="2">Glycosyltransferase family 1 protein</fullName>
    </recommendedName>
</protein>
<accession>A0A7C0Y5S8</accession>
<organism evidence="1">
    <name type="scientific">Thermosulfidibacter takaii</name>
    <dbReference type="NCBI Taxonomy" id="412593"/>
    <lineage>
        <taxon>Bacteria</taxon>
        <taxon>Pseudomonadati</taxon>
        <taxon>Thermosulfidibacterota</taxon>
        <taxon>Thermosulfidibacteria</taxon>
        <taxon>Thermosulfidibacterales</taxon>
        <taxon>Thermosulfidibacteraceae</taxon>
    </lineage>
</organism>
<dbReference type="EMBL" id="DQWS01000029">
    <property type="protein sequence ID" value="HDD52574.1"/>
    <property type="molecule type" value="Genomic_DNA"/>
</dbReference>
<evidence type="ECO:0000313" key="1">
    <source>
        <dbReference type="EMBL" id="HDD52574.1"/>
    </source>
</evidence>
<dbReference type="Proteomes" id="UP000885690">
    <property type="component" value="Unassembled WGS sequence"/>
</dbReference>